<dbReference type="Gene3D" id="3.20.20.80">
    <property type="entry name" value="Glycosidases"/>
    <property type="match status" value="1"/>
</dbReference>
<accession>A0A975EXV6</accession>
<dbReference type="SUPFAM" id="SSF51445">
    <property type="entry name" value="(Trans)glycosidases"/>
    <property type="match status" value="1"/>
</dbReference>
<dbReference type="RefSeq" id="WP_210117590.1">
    <property type="nucleotide sequence ID" value="NZ_CP054257.1"/>
</dbReference>
<reference evidence="1" key="2">
    <citation type="journal article" date="2021" name="Microbiol. Resour. Announc.">
        <title>Complete Genome Sequences of Three Human Oral Treponema parvum Isolates.</title>
        <authorList>
            <person name="Zeng H."/>
            <person name="Watt R.M."/>
        </authorList>
    </citation>
    <scope>NUCLEOTIDE SEQUENCE</scope>
    <source>
        <strain evidence="1">ATCC 700773</strain>
    </source>
</reference>
<protein>
    <submittedName>
        <fullName evidence="1">Uncharacterized protein</fullName>
    </submittedName>
</protein>
<proteinExistence type="predicted"/>
<evidence type="ECO:0000313" key="2">
    <source>
        <dbReference type="Proteomes" id="UP000671995"/>
    </source>
</evidence>
<reference evidence="1" key="1">
    <citation type="submission" date="2020-05" db="EMBL/GenBank/DDBJ databases">
        <authorList>
            <person name="Zeng H."/>
            <person name="Chan Y.K."/>
            <person name="Watt R.M."/>
        </authorList>
    </citation>
    <scope>NUCLEOTIDE SEQUENCE</scope>
    <source>
        <strain evidence="1">ATCC 700773</strain>
    </source>
</reference>
<organism evidence="1 2">
    <name type="scientific">Treponema parvum</name>
    <dbReference type="NCBI Taxonomy" id="138851"/>
    <lineage>
        <taxon>Bacteria</taxon>
        <taxon>Pseudomonadati</taxon>
        <taxon>Spirochaetota</taxon>
        <taxon>Spirochaetia</taxon>
        <taxon>Spirochaetales</taxon>
        <taxon>Treponemataceae</taxon>
        <taxon>Treponema</taxon>
    </lineage>
</organism>
<dbReference type="AlphaFoldDB" id="A0A975EXV6"/>
<evidence type="ECO:0000313" key="1">
    <source>
        <dbReference type="EMBL" id="QTQ10792.1"/>
    </source>
</evidence>
<gene>
    <name evidence="1" type="ORF">HRI96_00405</name>
</gene>
<dbReference type="InterPro" id="IPR017853">
    <property type="entry name" value="GH"/>
</dbReference>
<dbReference type="EMBL" id="CP054257">
    <property type="protein sequence ID" value="QTQ10792.1"/>
    <property type="molecule type" value="Genomic_DNA"/>
</dbReference>
<dbReference type="Proteomes" id="UP000671995">
    <property type="component" value="Chromosome"/>
</dbReference>
<name>A0A975EXV6_9SPIR</name>
<sequence>MIRKILFFIILLPGCYAGPPETQVEQKTPSPMYGITLDDLSPSSIDGIIAAIRALPVKPTARIVIDADIEPSDFIPLLSRLHDVAYIMLCPCDSYDMKRYKTAESYKKRFAECALHLAQYVDIWEVGNEINGKGWTGGTDLLNGRKAYAAWIYAHERGFKTALTTYMFKPGDQDISMENWLTEYIPSDMKDALDYVLVSYYDEDNDGKHEDWHTMFKNLYSLFPHSALGFGECGFPSPHKAGPAFDAQADAYYLMMPYNDRYVGGYFWWCWQEDCVPHKNNPRWQKMYDNFRRMKELF</sequence>